<accession>A0A060C7B8</accession>
<dbReference type="Gene3D" id="3.40.50.2000">
    <property type="entry name" value="Glycogen Phosphorylase B"/>
    <property type="match status" value="2"/>
</dbReference>
<reference evidence="1" key="1">
    <citation type="journal article" date="2013" name="Environ. Microbiol.">
        <title>Seasonally variable intestinal metagenomes of the red palm weevil (Rhynchophorus ferrugineus).</title>
        <authorList>
            <person name="Jia S."/>
            <person name="Zhang X."/>
            <person name="Zhang G."/>
            <person name="Yin A."/>
            <person name="Zhang S."/>
            <person name="Li F."/>
            <person name="Wang L."/>
            <person name="Zhao D."/>
            <person name="Yun Q."/>
            <person name="Tala"/>
            <person name="Wang J."/>
            <person name="Sun G."/>
            <person name="Baabdullah M."/>
            <person name="Yu X."/>
            <person name="Hu S."/>
            <person name="Al-Mssallem I.S."/>
            <person name="Yu J."/>
        </authorList>
    </citation>
    <scope>NUCLEOTIDE SEQUENCE</scope>
</reference>
<evidence type="ECO:0000313" key="1">
    <source>
        <dbReference type="EMBL" id="AIA91129.1"/>
    </source>
</evidence>
<dbReference type="AlphaFoldDB" id="A0A060C7B8"/>
<sequence>ESLKHRLAKLFAQHIFDKCVTEYCACSRLAGEWKFSDYIVNNKLRIIKNGIDLKRFLFDASKRQEMRKKLGFNEDDLVIGHVGPVFFPKKS</sequence>
<organism evidence="1">
    <name type="scientific">uncultured Bacillus sp</name>
    <dbReference type="NCBI Taxonomy" id="83428"/>
    <lineage>
        <taxon>Bacteria</taxon>
        <taxon>Bacillati</taxon>
        <taxon>Bacillota</taxon>
        <taxon>Bacilli</taxon>
        <taxon>Bacillales</taxon>
        <taxon>Bacillaceae</taxon>
        <taxon>Bacillus</taxon>
        <taxon>environmental samples</taxon>
    </lineage>
</organism>
<dbReference type="SUPFAM" id="SSF53756">
    <property type="entry name" value="UDP-Glycosyltransferase/glycogen phosphorylase"/>
    <property type="match status" value="1"/>
</dbReference>
<dbReference type="EMBL" id="KF123820">
    <property type="protein sequence ID" value="AIA91129.1"/>
    <property type="molecule type" value="Genomic_DNA"/>
</dbReference>
<name>A0A060C7B8_9BACI</name>
<proteinExistence type="predicted"/>
<feature type="non-terminal residue" evidence="1">
    <location>
        <position position="1"/>
    </location>
</feature>
<protein>
    <submittedName>
        <fullName evidence="1">CAZy families GT4 protein</fullName>
    </submittedName>
</protein>